<dbReference type="InterPro" id="IPR011010">
    <property type="entry name" value="DNA_brk_join_enz"/>
</dbReference>
<evidence type="ECO:0000256" key="1">
    <source>
        <dbReference type="ARBA" id="ARBA00008857"/>
    </source>
</evidence>
<dbReference type="Proteomes" id="UP000310334">
    <property type="component" value="Unassembled WGS sequence"/>
</dbReference>
<dbReference type="InterPro" id="IPR044068">
    <property type="entry name" value="CB"/>
</dbReference>
<dbReference type="Gene3D" id="1.10.443.10">
    <property type="entry name" value="Intergrase catalytic core"/>
    <property type="match status" value="1"/>
</dbReference>
<organism evidence="5 6">
    <name type="scientific">Metabacillus sediminilitoris</name>
    <dbReference type="NCBI Taxonomy" id="2567941"/>
    <lineage>
        <taxon>Bacteria</taxon>
        <taxon>Bacillati</taxon>
        <taxon>Bacillota</taxon>
        <taxon>Bacilli</taxon>
        <taxon>Bacillales</taxon>
        <taxon>Bacillaceae</taxon>
        <taxon>Metabacillus</taxon>
    </lineage>
</organism>
<reference evidence="5 6" key="1">
    <citation type="submission" date="2019-04" db="EMBL/GenBank/DDBJ databases">
        <title>Bacillus sediminilitoris sp. nov., isolated from a tidal flat sediment on the East China Sea.</title>
        <authorList>
            <person name="Wei Y."/>
            <person name="Mao H."/>
            <person name="Fang J."/>
        </authorList>
    </citation>
    <scope>NUCLEOTIDE SEQUENCE [LARGE SCALE GENOMIC DNA]</scope>
    <source>
        <strain evidence="5 6">DSL-17</strain>
    </source>
</reference>
<evidence type="ECO:0000256" key="3">
    <source>
        <dbReference type="ARBA" id="ARBA00023125"/>
    </source>
</evidence>
<dbReference type="PANTHER" id="PTHR30349:SF41">
    <property type="entry name" value="INTEGRASE_RECOMBINASE PROTEIN MJ0367-RELATED"/>
    <property type="match status" value="1"/>
</dbReference>
<dbReference type="PROSITE" id="PS51900">
    <property type="entry name" value="CB"/>
    <property type="match status" value="1"/>
</dbReference>
<dbReference type="PANTHER" id="PTHR30349">
    <property type="entry name" value="PHAGE INTEGRASE-RELATED"/>
    <property type="match status" value="1"/>
</dbReference>
<dbReference type="Gene3D" id="1.10.150.130">
    <property type="match status" value="1"/>
</dbReference>
<dbReference type="GO" id="GO:0006310">
    <property type="term" value="P:DNA recombination"/>
    <property type="evidence" value="ECO:0007669"/>
    <property type="project" value="UniProtKB-KW"/>
</dbReference>
<sequence length="282" mass="32381">MDLKDTGSENIIVEFSKWQIAQGKADGTIKTYVGVLEKFQSWLKTRNQVLDQISKNDVQLFMYELEKQQKSAGTIEKYLAAISVFSRFLEKSEIIIDVQRKEKIQDNEIPESLAESEEKQLLKDVESDGNLRNTAIVYTLLYTGIRISELCALNVDDIKMEEKNSTLIVRNKQGDIDREIPLSKELSKHLKDYIDSLETICKALFISSVNKRISTRAVQYMLQKYDVNPHKLRHTFCQKLINKGIDIHTVAKLAGHRDVNVTKRYAGDFEPNFINAIDQAFS</sequence>
<dbReference type="InterPro" id="IPR050090">
    <property type="entry name" value="Tyrosine_recombinase_XerCD"/>
</dbReference>
<dbReference type="GO" id="GO:0003677">
    <property type="term" value="F:DNA binding"/>
    <property type="evidence" value="ECO:0007669"/>
    <property type="project" value="UniProtKB-UniRule"/>
</dbReference>
<dbReference type="AlphaFoldDB" id="A0A4S4BYC2"/>
<dbReference type="InterPro" id="IPR010998">
    <property type="entry name" value="Integrase_recombinase_N"/>
</dbReference>
<dbReference type="Pfam" id="PF02899">
    <property type="entry name" value="Phage_int_SAM_1"/>
    <property type="match status" value="1"/>
</dbReference>
<evidence type="ECO:0000256" key="4">
    <source>
        <dbReference type="ARBA" id="ARBA00023172"/>
    </source>
</evidence>
<evidence type="ECO:0000313" key="5">
    <source>
        <dbReference type="EMBL" id="THF80253.1"/>
    </source>
</evidence>
<evidence type="ECO:0000256" key="2">
    <source>
        <dbReference type="ARBA" id="ARBA00022908"/>
    </source>
</evidence>
<proteinExistence type="inferred from homology"/>
<comment type="caution">
    <text evidence="5">The sequence shown here is derived from an EMBL/GenBank/DDBJ whole genome shotgun (WGS) entry which is preliminary data.</text>
</comment>
<keyword evidence="3" id="KW-0238">DNA-binding</keyword>
<protein>
    <submittedName>
        <fullName evidence="5">Recombinase XerC</fullName>
    </submittedName>
</protein>
<evidence type="ECO:0000313" key="6">
    <source>
        <dbReference type="Proteomes" id="UP000310334"/>
    </source>
</evidence>
<dbReference type="InterPro" id="IPR004107">
    <property type="entry name" value="Integrase_SAM-like_N"/>
</dbReference>
<name>A0A4S4BYC2_9BACI</name>
<dbReference type="PROSITE" id="PS51898">
    <property type="entry name" value="TYR_RECOMBINASE"/>
    <property type="match status" value="1"/>
</dbReference>
<dbReference type="EMBL" id="SSNT01000007">
    <property type="protein sequence ID" value="THF80253.1"/>
    <property type="molecule type" value="Genomic_DNA"/>
</dbReference>
<keyword evidence="2" id="KW-0229">DNA integration</keyword>
<dbReference type="GO" id="GO:0015074">
    <property type="term" value="P:DNA integration"/>
    <property type="evidence" value="ECO:0007669"/>
    <property type="project" value="UniProtKB-KW"/>
</dbReference>
<comment type="similarity">
    <text evidence="1">Belongs to the 'phage' integrase family.</text>
</comment>
<gene>
    <name evidence="5" type="ORF">E6W99_09940</name>
</gene>
<dbReference type="CDD" id="cd00397">
    <property type="entry name" value="DNA_BRE_C"/>
    <property type="match status" value="1"/>
</dbReference>
<dbReference type="Pfam" id="PF00589">
    <property type="entry name" value="Phage_integrase"/>
    <property type="match status" value="1"/>
</dbReference>
<dbReference type="SUPFAM" id="SSF56349">
    <property type="entry name" value="DNA breaking-rejoining enzymes"/>
    <property type="match status" value="1"/>
</dbReference>
<dbReference type="InterPro" id="IPR002104">
    <property type="entry name" value="Integrase_catalytic"/>
</dbReference>
<accession>A0A4S4BYC2</accession>
<dbReference type="OrthoDB" id="974902at2"/>
<keyword evidence="6" id="KW-1185">Reference proteome</keyword>
<dbReference type="InterPro" id="IPR013762">
    <property type="entry name" value="Integrase-like_cat_sf"/>
</dbReference>
<keyword evidence="4" id="KW-0233">DNA recombination</keyword>